<dbReference type="EMBL" id="FNBO01000016">
    <property type="protein sequence ID" value="SDG12749.1"/>
    <property type="molecule type" value="Genomic_DNA"/>
</dbReference>
<dbReference type="SUPFAM" id="SSF50475">
    <property type="entry name" value="FMN-binding split barrel"/>
    <property type="match status" value="1"/>
</dbReference>
<organism evidence="1 2">
    <name type="scientific">Halorubrum xinjiangense</name>
    <dbReference type="NCBI Taxonomy" id="261291"/>
    <lineage>
        <taxon>Archaea</taxon>
        <taxon>Methanobacteriati</taxon>
        <taxon>Methanobacteriota</taxon>
        <taxon>Stenosarchaea group</taxon>
        <taxon>Halobacteria</taxon>
        <taxon>Halobacteriales</taxon>
        <taxon>Haloferacaceae</taxon>
        <taxon>Halorubrum</taxon>
    </lineage>
</organism>
<accession>A0A1G7RRD6</accession>
<dbReference type="OrthoDB" id="194652at2157"/>
<gene>
    <name evidence="1" type="ORF">SAMN04488067_11645</name>
</gene>
<evidence type="ECO:0008006" key="3">
    <source>
        <dbReference type="Google" id="ProtNLM"/>
    </source>
</evidence>
<evidence type="ECO:0000313" key="2">
    <source>
        <dbReference type="Proteomes" id="UP000324020"/>
    </source>
</evidence>
<reference evidence="1 2" key="1">
    <citation type="submission" date="2016-10" db="EMBL/GenBank/DDBJ databases">
        <authorList>
            <person name="Varghese N."/>
            <person name="Submissions S."/>
        </authorList>
    </citation>
    <scope>NUCLEOTIDE SEQUENCE [LARGE SCALE GENOMIC DNA]</scope>
    <source>
        <strain evidence="1 2">CGMCC 1.3527</strain>
    </source>
</reference>
<dbReference type="RefSeq" id="WP_149799729.1">
    <property type="nucleotide sequence ID" value="NZ_FNBO01000016.1"/>
</dbReference>
<proteinExistence type="predicted"/>
<keyword evidence="2" id="KW-1185">Reference proteome</keyword>
<dbReference type="Gene3D" id="2.30.110.10">
    <property type="entry name" value="Electron Transport, Fmn-binding Protein, Chain A"/>
    <property type="match status" value="1"/>
</dbReference>
<evidence type="ECO:0000313" key="1">
    <source>
        <dbReference type="EMBL" id="SDG12749.1"/>
    </source>
</evidence>
<dbReference type="AlphaFoldDB" id="A0A1G7RRD6"/>
<dbReference type="Proteomes" id="UP000324020">
    <property type="component" value="Unassembled WGS sequence"/>
</dbReference>
<name>A0A1G7RRD6_9EURY</name>
<sequence>MEIAENSLDVDLDEFLGRPLFCFLGQRSGGGPRLSPLWFLWEDEAVWNVARLSGRSYPDRVRRYPESALAVVDFEPRTGRVEHVGMRGTAALEPYDEERADRLFRKYLGEDREEWPAMFGEVDPGGYRLVRFDPETIVARDQSYPAPAGTRD</sequence>
<dbReference type="InterPro" id="IPR012349">
    <property type="entry name" value="Split_barrel_FMN-bd"/>
</dbReference>
<protein>
    <recommendedName>
        <fullName evidence="3">Pyridoxamine 5'-phosphate oxidase</fullName>
    </recommendedName>
</protein>